<evidence type="ECO:0000313" key="3">
    <source>
        <dbReference type="Proteomes" id="UP000836841"/>
    </source>
</evidence>
<feature type="non-terminal residue" evidence="2">
    <location>
        <position position="1"/>
    </location>
</feature>
<dbReference type="EMBL" id="OU466858">
    <property type="protein sequence ID" value="CAH2047343.1"/>
    <property type="molecule type" value="Genomic_DNA"/>
</dbReference>
<gene>
    <name evidence="2" type="ORF">TAV2_LOCUS8009</name>
</gene>
<organism evidence="2 3">
    <name type="scientific">Thlaspi arvense</name>
    <name type="common">Field penny-cress</name>
    <dbReference type="NCBI Taxonomy" id="13288"/>
    <lineage>
        <taxon>Eukaryota</taxon>
        <taxon>Viridiplantae</taxon>
        <taxon>Streptophyta</taxon>
        <taxon>Embryophyta</taxon>
        <taxon>Tracheophyta</taxon>
        <taxon>Spermatophyta</taxon>
        <taxon>Magnoliopsida</taxon>
        <taxon>eudicotyledons</taxon>
        <taxon>Gunneridae</taxon>
        <taxon>Pentapetalae</taxon>
        <taxon>rosids</taxon>
        <taxon>malvids</taxon>
        <taxon>Brassicales</taxon>
        <taxon>Brassicaceae</taxon>
        <taxon>Thlaspideae</taxon>
        <taxon>Thlaspi</taxon>
    </lineage>
</organism>
<accession>A0AAU9RSQ8</accession>
<dbReference type="Proteomes" id="UP000836841">
    <property type="component" value="Chromosome 2"/>
</dbReference>
<feature type="region of interest" description="Disordered" evidence="1">
    <location>
        <begin position="57"/>
        <end position="85"/>
    </location>
</feature>
<protein>
    <submittedName>
        <fullName evidence="2">Uncharacterized protein</fullName>
    </submittedName>
</protein>
<evidence type="ECO:0000256" key="1">
    <source>
        <dbReference type="SAM" id="MobiDB-lite"/>
    </source>
</evidence>
<keyword evidence="3" id="KW-1185">Reference proteome</keyword>
<reference evidence="2 3" key="1">
    <citation type="submission" date="2022-03" db="EMBL/GenBank/DDBJ databases">
        <authorList>
            <person name="Nunn A."/>
            <person name="Chopra R."/>
            <person name="Nunn A."/>
            <person name="Contreras Garrido A."/>
        </authorList>
    </citation>
    <scope>NUCLEOTIDE SEQUENCE [LARGE SCALE GENOMIC DNA]</scope>
</reference>
<dbReference type="AlphaFoldDB" id="A0AAU9RSQ8"/>
<evidence type="ECO:0000313" key="2">
    <source>
        <dbReference type="EMBL" id="CAH2047343.1"/>
    </source>
</evidence>
<sequence>MLHCLSSITSINPRGKVYGISEHDLLQQNSSGLASIDHSLEVDLVVDFTEDVDDQLFEDSEQEVDEFEEESDTDLSDLTDSQDEE</sequence>
<name>A0AAU9RSQ8_THLAR</name>
<proteinExistence type="predicted"/>